<evidence type="ECO:0000313" key="3">
    <source>
        <dbReference type="Proteomes" id="UP001244207"/>
    </source>
</evidence>
<comment type="caution">
    <text evidence="2">The sequence shown here is derived from an EMBL/GenBank/DDBJ whole genome shotgun (WGS) entry which is preliminary data.</text>
</comment>
<evidence type="ECO:0000256" key="1">
    <source>
        <dbReference type="SAM" id="SignalP"/>
    </source>
</evidence>
<dbReference type="GeneID" id="85390832"/>
<dbReference type="Proteomes" id="UP001244207">
    <property type="component" value="Unassembled WGS sequence"/>
</dbReference>
<proteinExistence type="predicted"/>
<gene>
    <name evidence="2" type="ORF">BDZ83DRAFT_598083</name>
</gene>
<dbReference type="EMBL" id="JAHMHS010000002">
    <property type="protein sequence ID" value="KAK1731614.1"/>
    <property type="molecule type" value="Genomic_DNA"/>
</dbReference>
<keyword evidence="3" id="KW-1185">Reference proteome</keyword>
<keyword evidence="1" id="KW-0732">Signal</keyword>
<reference evidence="2" key="1">
    <citation type="submission" date="2021-12" db="EMBL/GenBank/DDBJ databases">
        <title>Comparative genomics, transcriptomics and evolutionary studies reveal genomic signatures of adaptation to plant cell wall in hemibiotrophic fungi.</title>
        <authorList>
            <consortium name="DOE Joint Genome Institute"/>
            <person name="Baroncelli R."/>
            <person name="Diaz J.F."/>
            <person name="Benocci T."/>
            <person name="Peng M."/>
            <person name="Battaglia E."/>
            <person name="Haridas S."/>
            <person name="Andreopoulos W."/>
            <person name="Labutti K."/>
            <person name="Pangilinan J."/>
            <person name="Floch G.L."/>
            <person name="Makela M.R."/>
            <person name="Henrissat B."/>
            <person name="Grigoriev I.V."/>
            <person name="Crouch J.A."/>
            <person name="De Vries R.P."/>
            <person name="Sukno S.A."/>
            <person name="Thon M.R."/>
        </authorList>
    </citation>
    <scope>NUCLEOTIDE SEQUENCE</scope>
    <source>
        <strain evidence="2">CBS 112980</strain>
    </source>
</reference>
<sequence length="81" mass="8858">MTKERQLSTVCFLISLLQAVKVEGEKIEARRTEARRIEARRIEALGAAKLSIPSCTLLLLIPSILLSNSLGIDPDVITPVS</sequence>
<dbReference type="AlphaFoldDB" id="A0AAD8XQD9"/>
<feature type="chain" id="PRO_5041967110" evidence="1">
    <location>
        <begin position="25"/>
        <end position="81"/>
    </location>
</feature>
<dbReference type="RefSeq" id="XP_060371669.1">
    <property type="nucleotide sequence ID" value="XM_060506933.1"/>
</dbReference>
<accession>A0AAD8XQD9</accession>
<protein>
    <submittedName>
        <fullName evidence="2">Uncharacterized protein</fullName>
    </submittedName>
</protein>
<organism evidence="2 3">
    <name type="scientific">Glomerella acutata</name>
    <name type="common">Colletotrichum acutatum</name>
    <dbReference type="NCBI Taxonomy" id="27357"/>
    <lineage>
        <taxon>Eukaryota</taxon>
        <taxon>Fungi</taxon>
        <taxon>Dikarya</taxon>
        <taxon>Ascomycota</taxon>
        <taxon>Pezizomycotina</taxon>
        <taxon>Sordariomycetes</taxon>
        <taxon>Hypocreomycetidae</taxon>
        <taxon>Glomerellales</taxon>
        <taxon>Glomerellaceae</taxon>
        <taxon>Colletotrichum</taxon>
        <taxon>Colletotrichum acutatum species complex</taxon>
    </lineage>
</organism>
<evidence type="ECO:0000313" key="2">
    <source>
        <dbReference type="EMBL" id="KAK1731614.1"/>
    </source>
</evidence>
<name>A0AAD8XQD9_GLOAC</name>
<feature type="signal peptide" evidence="1">
    <location>
        <begin position="1"/>
        <end position="24"/>
    </location>
</feature>